<evidence type="ECO:0000313" key="4">
    <source>
        <dbReference type="EMBL" id="GGH83465.1"/>
    </source>
</evidence>
<dbReference type="InterPro" id="IPR000182">
    <property type="entry name" value="GNAT_dom"/>
</dbReference>
<feature type="domain" description="N-acetyltransferase" evidence="3">
    <location>
        <begin position="6"/>
        <end position="148"/>
    </location>
</feature>
<accession>A0ABQ2A3J5</accession>
<evidence type="ECO:0000313" key="5">
    <source>
        <dbReference type="Proteomes" id="UP000605427"/>
    </source>
</evidence>
<protein>
    <submittedName>
        <fullName evidence="4">Acetyltransferase</fullName>
    </submittedName>
</protein>
<evidence type="ECO:0000256" key="1">
    <source>
        <dbReference type="ARBA" id="ARBA00022679"/>
    </source>
</evidence>
<evidence type="ECO:0000259" key="3">
    <source>
        <dbReference type="PROSITE" id="PS51186"/>
    </source>
</evidence>
<dbReference type="CDD" id="cd04301">
    <property type="entry name" value="NAT_SF"/>
    <property type="match status" value="1"/>
</dbReference>
<dbReference type="Pfam" id="PF13673">
    <property type="entry name" value="Acetyltransf_10"/>
    <property type="match status" value="1"/>
</dbReference>
<evidence type="ECO:0000256" key="2">
    <source>
        <dbReference type="ARBA" id="ARBA00023315"/>
    </source>
</evidence>
<sequence>MSNTYKCIVPATADHFPHLAQLWLEASLSAHSFIDSAYWTANKQAMESQYLPSSEVHICVHNDSVIGFIAMVDNYLAALFIDPSRQGSGYGKLLLNYAKSTRDAVTLNVFARNENAVAFYRKRGFSIQSEQIDEPTGELEYVMTWQRRERSF</sequence>
<dbReference type="Gene3D" id="3.40.630.30">
    <property type="match status" value="1"/>
</dbReference>
<organism evidence="4 5">
    <name type="scientific">Saccharibacillus endophyticus</name>
    <dbReference type="NCBI Taxonomy" id="2060666"/>
    <lineage>
        <taxon>Bacteria</taxon>
        <taxon>Bacillati</taxon>
        <taxon>Bacillota</taxon>
        <taxon>Bacilli</taxon>
        <taxon>Bacillales</taxon>
        <taxon>Paenibacillaceae</taxon>
        <taxon>Saccharibacillus</taxon>
    </lineage>
</organism>
<comment type="caution">
    <text evidence="4">The sequence shown here is derived from an EMBL/GenBank/DDBJ whole genome shotgun (WGS) entry which is preliminary data.</text>
</comment>
<dbReference type="SUPFAM" id="SSF55729">
    <property type="entry name" value="Acyl-CoA N-acyltransferases (Nat)"/>
    <property type="match status" value="1"/>
</dbReference>
<dbReference type="Proteomes" id="UP000605427">
    <property type="component" value="Unassembled WGS sequence"/>
</dbReference>
<keyword evidence="2" id="KW-0012">Acyltransferase</keyword>
<dbReference type="InterPro" id="IPR016181">
    <property type="entry name" value="Acyl_CoA_acyltransferase"/>
</dbReference>
<reference evidence="5" key="1">
    <citation type="journal article" date="2019" name="Int. J. Syst. Evol. Microbiol.">
        <title>The Global Catalogue of Microorganisms (GCM) 10K type strain sequencing project: providing services to taxonomists for standard genome sequencing and annotation.</title>
        <authorList>
            <consortium name="The Broad Institute Genomics Platform"/>
            <consortium name="The Broad Institute Genome Sequencing Center for Infectious Disease"/>
            <person name="Wu L."/>
            <person name="Ma J."/>
        </authorList>
    </citation>
    <scope>NUCLEOTIDE SEQUENCE [LARGE SCALE GENOMIC DNA]</scope>
    <source>
        <strain evidence="5">CCM 8702</strain>
    </source>
</reference>
<dbReference type="PROSITE" id="PS51186">
    <property type="entry name" value="GNAT"/>
    <property type="match status" value="1"/>
</dbReference>
<gene>
    <name evidence="4" type="ORF">GCM10007362_36350</name>
</gene>
<keyword evidence="5" id="KW-1185">Reference proteome</keyword>
<name>A0ABQ2A3J5_9BACL</name>
<dbReference type="PANTHER" id="PTHR43800:SF1">
    <property type="entry name" value="PEPTIDYL-LYSINE N-ACETYLTRANSFERASE YJAB"/>
    <property type="match status" value="1"/>
</dbReference>
<dbReference type="EMBL" id="BMDD01000004">
    <property type="protein sequence ID" value="GGH83465.1"/>
    <property type="molecule type" value="Genomic_DNA"/>
</dbReference>
<keyword evidence="1" id="KW-0808">Transferase</keyword>
<proteinExistence type="predicted"/>
<dbReference type="PANTHER" id="PTHR43800">
    <property type="entry name" value="PEPTIDYL-LYSINE N-ACETYLTRANSFERASE YJAB"/>
    <property type="match status" value="1"/>
</dbReference>
<dbReference type="RefSeq" id="WP_172246075.1">
    <property type="nucleotide sequence ID" value="NZ_BMDD01000004.1"/>
</dbReference>